<dbReference type="RefSeq" id="WP_119378292.1">
    <property type="nucleotide sequence ID" value="NZ_QWGB01000004.1"/>
</dbReference>
<comment type="caution">
    <text evidence="2">The sequence shown here is derived from an EMBL/GenBank/DDBJ whole genome shotgun (WGS) entry which is preliminary data.</text>
</comment>
<dbReference type="OrthoDB" id="7596780at2"/>
<dbReference type="PIRSF" id="PIRSF032038">
    <property type="entry name" value="UCP023238"/>
    <property type="match status" value="1"/>
</dbReference>
<dbReference type="AlphaFoldDB" id="A0A399R4U6"/>
<sequence>MRHSLPLSILILSTILPAAAQEATSFSTREVYACADLADDAERLACYDDAVGRLKSAEETGEAVVVTRSEVENVRRDSFGFSIPSLPNFASSVFSDSEKIDEVSYPVASVQKTARGKLYITLQNGQAWQQIDNKRIYYSAKRGVDSATIKSAALGSYMMKLDDGLQFRVERLK</sequence>
<reference evidence="2 3" key="1">
    <citation type="submission" date="2018-08" db="EMBL/GenBank/DDBJ databases">
        <title>Henriciella mobilis sp. nov., isolated from seawater.</title>
        <authorList>
            <person name="Cheng H."/>
            <person name="Wu Y.-H."/>
            <person name="Xu X.-W."/>
            <person name="Guo L.-L."/>
        </authorList>
    </citation>
    <scope>NUCLEOTIDE SEQUENCE [LARGE SCALE GENOMIC DNA]</scope>
    <source>
        <strain evidence="2 3">CCUG66934</strain>
    </source>
</reference>
<feature type="signal peptide" evidence="1">
    <location>
        <begin position="1"/>
        <end position="20"/>
    </location>
</feature>
<evidence type="ECO:0008006" key="4">
    <source>
        <dbReference type="Google" id="ProtNLM"/>
    </source>
</evidence>
<evidence type="ECO:0000256" key="1">
    <source>
        <dbReference type="SAM" id="SignalP"/>
    </source>
</evidence>
<proteinExistence type="predicted"/>
<feature type="chain" id="PRO_5017188308" description="T9SS C-terminal target domain-containing protein" evidence="1">
    <location>
        <begin position="21"/>
        <end position="173"/>
    </location>
</feature>
<accession>A0A399R4U6</accession>
<name>A0A399R4U6_9PROT</name>
<dbReference type="InterPro" id="IPR016987">
    <property type="entry name" value="UCP023238"/>
</dbReference>
<dbReference type="EMBL" id="QWGB01000004">
    <property type="protein sequence ID" value="RIJ25943.1"/>
    <property type="molecule type" value="Genomic_DNA"/>
</dbReference>
<protein>
    <recommendedName>
        <fullName evidence="4">T9SS C-terminal target domain-containing protein</fullName>
    </recommendedName>
</protein>
<keyword evidence="1" id="KW-0732">Signal</keyword>
<evidence type="ECO:0000313" key="3">
    <source>
        <dbReference type="Proteomes" id="UP000265431"/>
    </source>
</evidence>
<evidence type="ECO:0000313" key="2">
    <source>
        <dbReference type="EMBL" id="RIJ25943.1"/>
    </source>
</evidence>
<organism evidence="2 3">
    <name type="scientific">Henriciella barbarensis</name>
    <dbReference type="NCBI Taxonomy" id="86342"/>
    <lineage>
        <taxon>Bacteria</taxon>
        <taxon>Pseudomonadati</taxon>
        <taxon>Pseudomonadota</taxon>
        <taxon>Alphaproteobacteria</taxon>
        <taxon>Hyphomonadales</taxon>
        <taxon>Hyphomonadaceae</taxon>
        <taxon>Henriciella</taxon>
    </lineage>
</organism>
<keyword evidence="3" id="KW-1185">Reference proteome</keyword>
<dbReference type="Proteomes" id="UP000265431">
    <property type="component" value="Unassembled WGS sequence"/>
</dbReference>
<gene>
    <name evidence="2" type="ORF">D1224_02160</name>
</gene>